<dbReference type="Proteomes" id="UP000596660">
    <property type="component" value="Unplaced"/>
</dbReference>
<organism evidence="8 9">
    <name type="scientific">Chenopodium quinoa</name>
    <name type="common">Quinoa</name>
    <dbReference type="NCBI Taxonomy" id="63459"/>
    <lineage>
        <taxon>Eukaryota</taxon>
        <taxon>Viridiplantae</taxon>
        <taxon>Streptophyta</taxon>
        <taxon>Embryophyta</taxon>
        <taxon>Tracheophyta</taxon>
        <taxon>Spermatophyta</taxon>
        <taxon>Magnoliopsida</taxon>
        <taxon>eudicotyledons</taxon>
        <taxon>Gunneridae</taxon>
        <taxon>Pentapetalae</taxon>
        <taxon>Caryophyllales</taxon>
        <taxon>Chenopodiaceae</taxon>
        <taxon>Chenopodioideae</taxon>
        <taxon>Atripliceae</taxon>
        <taxon>Chenopodium</taxon>
    </lineage>
</organism>
<evidence type="ECO:0000256" key="6">
    <source>
        <dbReference type="RuleBase" id="RU363132"/>
    </source>
</evidence>
<proteinExistence type="predicted"/>
<feature type="transmembrane region" description="Helical" evidence="6">
    <location>
        <begin position="37"/>
        <end position="54"/>
    </location>
</feature>
<evidence type="ECO:0000256" key="4">
    <source>
        <dbReference type="ARBA" id="ARBA00022989"/>
    </source>
</evidence>
<dbReference type="Gramene" id="AUR62041357-RA">
    <property type="protein sequence ID" value="AUR62041357-RA:cds"/>
    <property type="gene ID" value="AUR62041357"/>
</dbReference>
<sequence length="116" mass="13501">MYLREEIVSEVGELARENINALVLVCRNVALGKDSRLFLRVAACLLMISVFGALTDIVTLCYMSLAILLTIPALYERYDDQIDKYMMSAYRSLQQIRVNFDYYITMIRKLDLEKFQ</sequence>
<dbReference type="GO" id="GO:0009617">
    <property type="term" value="P:response to bacterium"/>
    <property type="evidence" value="ECO:0007669"/>
    <property type="project" value="InterPro"/>
</dbReference>
<dbReference type="InterPro" id="IPR003388">
    <property type="entry name" value="Reticulon"/>
</dbReference>
<comment type="subcellular location">
    <subcellularLocation>
        <location evidence="1 6">Endoplasmic reticulum membrane</location>
        <topology evidence="1 6">Multi-pass membrane protein</topology>
    </subcellularLocation>
</comment>
<evidence type="ECO:0000256" key="5">
    <source>
        <dbReference type="ARBA" id="ARBA00023136"/>
    </source>
</evidence>
<dbReference type="AlphaFoldDB" id="A0A803N6L9"/>
<dbReference type="PANTHER" id="PTHR10994">
    <property type="entry name" value="RETICULON"/>
    <property type="match status" value="1"/>
</dbReference>
<evidence type="ECO:0000256" key="1">
    <source>
        <dbReference type="ARBA" id="ARBA00004477"/>
    </source>
</evidence>
<keyword evidence="5 6" id="KW-0472">Membrane</keyword>
<dbReference type="InterPro" id="IPR045064">
    <property type="entry name" value="Reticulon-like"/>
</dbReference>
<keyword evidence="9" id="KW-1185">Reference proteome</keyword>
<evidence type="ECO:0000313" key="9">
    <source>
        <dbReference type="Proteomes" id="UP000596660"/>
    </source>
</evidence>
<keyword evidence="4 6" id="KW-1133">Transmembrane helix</keyword>
<name>A0A803N6L9_CHEQI</name>
<protein>
    <recommendedName>
        <fullName evidence="6">Reticulon-like protein</fullName>
    </recommendedName>
</protein>
<keyword evidence="3 6" id="KW-0256">Endoplasmic reticulum</keyword>
<dbReference type="GO" id="GO:0005789">
    <property type="term" value="C:endoplasmic reticulum membrane"/>
    <property type="evidence" value="ECO:0007669"/>
    <property type="project" value="UniProtKB-SubCell"/>
</dbReference>
<evidence type="ECO:0000256" key="3">
    <source>
        <dbReference type="ARBA" id="ARBA00022824"/>
    </source>
</evidence>
<reference evidence="8" key="1">
    <citation type="journal article" date="2017" name="Nature">
        <title>The genome of Chenopodium quinoa.</title>
        <authorList>
            <person name="Jarvis D.E."/>
            <person name="Ho Y.S."/>
            <person name="Lightfoot D.J."/>
            <person name="Schmoeckel S.M."/>
            <person name="Li B."/>
            <person name="Borm T.J.A."/>
            <person name="Ohyanagi H."/>
            <person name="Mineta K."/>
            <person name="Michell C.T."/>
            <person name="Saber N."/>
            <person name="Kharbatia N.M."/>
            <person name="Rupper R.R."/>
            <person name="Sharp A.R."/>
            <person name="Dally N."/>
            <person name="Boughton B.A."/>
            <person name="Woo Y.H."/>
            <person name="Gao G."/>
            <person name="Schijlen E.G.W.M."/>
            <person name="Guo X."/>
            <person name="Momin A.A."/>
            <person name="Negrao S."/>
            <person name="Al-Babili S."/>
            <person name="Gehring C."/>
            <person name="Roessner U."/>
            <person name="Jung C."/>
            <person name="Murphy K."/>
            <person name="Arold S.T."/>
            <person name="Gojobori T."/>
            <person name="van der Linden C.G."/>
            <person name="van Loo E.N."/>
            <person name="Jellen E.N."/>
            <person name="Maughan P.J."/>
            <person name="Tester M."/>
        </authorList>
    </citation>
    <scope>NUCLEOTIDE SEQUENCE [LARGE SCALE GENOMIC DNA]</scope>
    <source>
        <strain evidence="8">cv. PI 614886</strain>
    </source>
</reference>
<dbReference type="PROSITE" id="PS50845">
    <property type="entry name" value="RETICULON"/>
    <property type="match status" value="1"/>
</dbReference>
<comment type="caution">
    <text evidence="6">Lacks conserved residue(s) required for the propagation of feature annotation.</text>
</comment>
<evidence type="ECO:0000313" key="8">
    <source>
        <dbReference type="EnsemblPlants" id="AUR62041357-RA:cds"/>
    </source>
</evidence>
<dbReference type="PANTHER" id="PTHR10994:SF65">
    <property type="entry name" value="RETICULON-LIKE PROTEIN B12"/>
    <property type="match status" value="1"/>
</dbReference>
<dbReference type="Pfam" id="PF02453">
    <property type="entry name" value="Reticulon"/>
    <property type="match status" value="1"/>
</dbReference>
<dbReference type="EnsemblPlants" id="AUR62041357-RA">
    <property type="protein sequence ID" value="AUR62041357-RA:cds"/>
    <property type="gene ID" value="AUR62041357"/>
</dbReference>
<reference evidence="8" key="2">
    <citation type="submission" date="2021-03" db="UniProtKB">
        <authorList>
            <consortium name="EnsemblPlants"/>
        </authorList>
    </citation>
    <scope>IDENTIFICATION</scope>
</reference>
<accession>A0A803N6L9</accession>
<feature type="domain" description="Reticulon" evidence="7">
    <location>
        <begin position="1"/>
        <end position="116"/>
    </location>
</feature>
<evidence type="ECO:0000259" key="7">
    <source>
        <dbReference type="PROSITE" id="PS50845"/>
    </source>
</evidence>
<evidence type="ECO:0000256" key="2">
    <source>
        <dbReference type="ARBA" id="ARBA00022692"/>
    </source>
</evidence>
<keyword evidence="2 6" id="KW-0812">Transmembrane</keyword>